<evidence type="ECO:0000256" key="13">
    <source>
        <dbReference type="PROSITE-ProRule" id="PRU00277"/>
    </source>
</evidence>
<dbReference type="FunFam" id="3.10.50.40:FF:000001">
    <property type="entry name" value="Trigger factor"/>
    <property type="match status" value="1"/>
</dbReference>
<evidence type="ECO:0000256" key="2">
    <source>
        <dbReference type="ARBA" id="ARBA00005464"/>
    </source>
</evidence>
<gene>
    <name evidence="12 16" type="primary">tig</name>
    <name evidence="16" type="ORF">OL599_11465</name>
</gene>
<dbReference type="GO" id="GO:0044183">
    <property type="term" value="F:protein folding chaperone"/>
    <property type="evidence" value="ECO:0007669"/>
    <property type="project" value="TreeGrafter"/>
</dbReference>
<dbReference type="InterPro" id="IPR027304">
    <property type="entry name" value="Trigger_fact/SurA_dom_sf"/>
</dbReference>
<dbReference type="SUPFAM" id="SSF54534">
    <property type="entry name" value="FKBP-like"/>
    <property type="match status" value="1"/>
</dbReference>
<evidence type="ECO:0000259" key="15">
    <source>
        <dbReference type="PROSITE" id="PS50059"/>
    </source>
</evidence>
<proteinExistence type="inferred from homology"/>
<evidence type="ECO:0000256" key="10">
    <source>
        <dbReference type="ARBA" id="ARBA00024849"/>
    </source>
</evidence>
<comment type="similarity">
    <text evidence="2 12 14">Belongs to the FKBP-type PPIase family. Tig subfamily.</text>
</comment>
<keyword evidence="9 12" id="KW-0131">Cell cycle</keyword>
<comment type="function">
    <text evidence="10 12">Involved in protein export. Acts as a chaperone by maintaining the newly synthesized protein in an open conformation. Functions as a peptidyl-prolyl cis-trans isomerase.</text>
</comment>
<comment type="subcellular location">
    <subcellularLocation>
        <location evidence="12">Cytoplasm</location>
    </subcellularLocation>
    <text evidence="12">About half TF is bound to the ribosome near the polypeptide exit tunnel while the other half is free in the cytoplasm.</text>
</comment>
<dbReference type="EC" id="5.2.1.8" evidence="3 12"/>
<dbReference type="InterPro" id="IPR008881">
    <property type="entry name" value="Trigger_fac_ribosome-bd_bac"/>
</dbReference>
<dbReference type="GO" id="GO:0015031">
    <property type="term" value="P:protein transport"/>
    <property type="evidence" value="ECO:0007669"/>
    <property type="project" value="UniProtKB-UniRule"/>
</dbReference>
<dbReference type="InterPro" id="IPR037041">
    <property type="entry name" value="Trigger_fac_C_sf"/>
</dbReference>
<protein>
    <recommendedName>
        <fullName evidence="4 12">Trigger factor</fullName>
        <shortName evidence="12">TF</shortName>
        <ecNumber evidence="3 12">5.2.1.8</ecNumber>
    </recommendedName>
    <alternativeName>
        <fullName evidence="11 12">PPIase</fullName>
    </alternativeName>
</protein>
<dbReference type="PIRSF" id="PIRSF003095">
    <property type="entry name" value="Trigger_factor"/>
    <property type="match status" value="1"/>
</dbReference>
<keyword evidence="8 12" id="KW-0413">Isomerase</keyword>
<dbReference type="Gene3D" id="3.10.50.40">
    <property type="match status" value="1"/>
</dbReference>
<comment type="domain">
    <text evidence="12">Consists of 3 domains; the N-terminus binds the ribosome, the middle domain has PPIase activity, while the C-terminus has intrinsic chaperone activity on its own.</text>
</comment>
<dbReference type="Gene3D" id="3.30.70.1050">
    <property type="entry name" value="Trigger factor ribosome-binding domain"/>
    <property type="match status" value="1"/>
</dbReference>
<reference evidence="16" key="2">
    <citation type="submission" date="2022-10" db="EMBL/GenBank/DDBJ databases">
        <authorList>
            <person name="Trinh H.N."/>
        </authorList>
    </citation>
    <scope>NUCLEOTIDE SEQUENCE</scope>
    <source>
        <strain evidence="16">RN2-1</strain>
    </source>
</reference>
<dbReference type="GO" id="GO:0043022">
    <property type="term" value="F:ribosome binding"/>
    <property type="evidence" value="ECO:0007669"/>
    <property type="project" value="TreeGrafter"/>
</dbReference>
<dbReference type="GO" id="GO:0051083">
    <property type="term" value="P:'de novo' cotranslational protein folding"/>
    <property type="evidence" value="ECO:0007669"/>
    <property type="project" value="TreeGrafter"/>
</dbReference>
<evidence type="ECO:0000256" key="14">
    <source>
        <dbReference type="RuleBase" id="RU003914"/>
    </source>
</evidence>
<dbReference type="PROSITE" id="PS50059">
    <property type="entry name" value="FKBP_PPIASE"/>
    <property type="match status" value="1"/>
</dbReference>
<keyword evidence="7 12" id="KW-0143">Chaperone</keyword>
<dbReference type="SUPFAM" id="SSF102735">
    <property type="entry name" value="Trigger factor ribosome-binding domain"/>
    <property type="match status" value="1"/>
</dbReference>
<evidence type="ECO:0000256" key="11">
    <source>
        <dbReference type="ARBA" id="ARBA00029986"/>
    </source>
</evidence>
<evidence type="ECO:0000256" key="7">
    <source>
        <dbReference type="ARBA" id="ARBA00023186"/>
    </source>
</evidence>
<dbReference type="InterPro" id="IPR046357">
    <property type="entry name" value="PPIase_dom_sf"/>
</dbReference>
<accession>A0AA42CHS8</accession>
<dbReference type="GO" id="GO:0051301">
    <property type="term" value="P:cell division"/>
    <property type="evidence" value="ECO:0007669"/>
    <property type="project" value="UniProtKB-KW"/>
</dbReference>
<keyword evidence="17" id="KW-1185">Reference proteome</keyword>
<evidence type="ECO:0000256" key="4">
    <source>
        <dbReference type="ARBA" id="ARBA00016902"/>
    </source>
</evidence>
<dbReference type="HAMAP" id="MF_00303">
    <property type="entry name" value="Trigger_factor_Tig"/>
    <property type="match status" value="1"/>
</dbReference>
<evidence type="ECO:0000256" key="5">
    <source>
        <dbReference type="ARBA" id="ARBA00022618"/>
    </source>
</evidence>
<keyword evidence="12" id="KW-0963">Cytoplasm</keyword>
<dbReference type="PANTHER" id="PTHR30560:SF3">
    <property type="entry name" value="TRIGGER FACTOR-LIKE PROTEIN TIG, CHLOROPLASTIC"/>
    <property type="match status" value="1"/>
</dbReference>
<dbReference type="SUPFAM" id="SSF109998">
    <property type="entry name" value="Triger factor/SurA peptide-binding domain-like"/>
    <property type="match status" value="1"/>
</dbReference>
<feature type="domain" description="PPIase FKBP-type" evidence="15">
    <location>
        <begin position="163"/>
        <end position="226"/>
    </location>
</feature>
<dbReference type="InterPro" id="IPR036611">
    <property type="entry name" value="Trigger_fac_ribosome-bd_sf"/>
</dbReference>
<name>A0AA42CHS8_9PROT</name>
<evidence type="ECO:0000313" key="16">
    <source>
        <dbReference type="EMBL" id="MCW3475190.1"/>
    </source>
</evidence>
<evidence type="ECO:0000256" key="8">
    <source>
        <dbReference type="ARBA" id="ARBA00023235"/>
    </source>
</evidence>
<evidence type="ECO:0000256" key="9">
    <source>
        <dbReference type="ARBA" id="ARBA00023306"/>
    </source>
</evidence>
<dbReference type="Gene3D" id="1.10.3120.10">
    <property type="entry name" value="Trigger factor, C-terminal domain"/>
    <property type="match status" value="1"/>
</dbReference>
<keyword evidence="5 12" id="KW-0132">Cell division</keyword>
<comment type="catalytic activity">
    <reaction evidence="1 12 13">
        <text>[protein]-peptidylproline (omega=180) = [protein]-peptidylproline (omega=0)</text>
        <dbReference type="Rhea" id="RHEA:16237"/>
        <dbReference type="Rhea" id="RHEA-COMP:10747"/>
        <dbReference type="Rhea" id="RHEA-COMP:10748"/>
        <dbReference type="ChEBI" id="CHEBI:83833"/>
        <dbReference type="ChEBI" id="CHEBI:83834"/>
        <dbReference type="EC" id="5.2.1.8"/>
    </reaction>
</comment>
<dbReference type="InterPro" id="IPR001179">
    <property type="entry name" value="PPIase_FKBP_dom"/>
</dbReference>
<evidence type="ECO:0000256" key="6">
    <source>
        <dbReference type="ARBA" id="ARBA00023110"/>
    </source>
</evidence>
<comment type="caution">
    <text evidence="16">The sequence shown here is derived from an EMBL/GenBank/DDBJ whole genome shotgun (WGS) entry which is preliminary data.</text>
</comment>
<dbReference type="GO" id="GO:0043335">
    <property type="term" value="P:protein unfolding"/>
    <property type="evidence" value="ECO:0007669"/>
    <property type="project" value="TreeGrafter"/>
</dbReference>
<organism evidence="16 17">
    <name type="scientific">Limobrevibacterium gyesilva</name>
    <dbReference type="NCBI Taxonomy" id="2991712"/>
    <lineage>
        <taxon>Bacteria</taxon>
        <taxon>Pseudomonadati</taxon>
        <taxon>Pseudomonadota</taxon>
        <taxon>Alphaproteobacteria</taxon>
        <taxon>Acetobacterales</taxon>
        <taxon>Acetobacteraceae</taxon>
        <taxon>Limobrevibacterium</taxon>
    </lineage>
</organism>
<evidence type="ECO:0000256" key="3">
    <source>
        <dbReference type="ARBA" id="ARBA00013194"/>
    </source>
</evidence>
<dbReference type="Pfam" id="PF00254">
    <property type="entry name" value="FKBP_C"/>
    <property type="match status" value="1"/>
</dbReference>
<dbReference type="PANTHER" id="PTHR30560">
    <property type="entry name" value="TRIGGER FACTOR CHAPERONE AND PEPTIDYL-PROLYL CIS/TRANS ISOMERASE"/>
    <property type="match status" value="1"/>
</dbReference>
<dbReference type="EMBL" id="JAPDNT010000007">
    <property type="protein sequence ID" value="MCW3475190.1"/>
    <property type="molecule type" value="Genomic_DNA"/>
</dbReference>
<reference evidence="16" key="1">
    <citation type="submission" date="2022-09" db="EMBL/GenBank/DDBJ databases">
        <title>Rhodovastum sp. nov. RN2-1 isolated from soil in Seongnam, South Korea.</title>
        <authorList>
            <person name="Le N.T."/>
        </authorList>
    </citation>
    <scope>NUCLEOTIDE SEQUENCE</scope>
    <source>
        <strain evidence="16">RN2-1</strain>
    </source>
</reference>
<dbReference type="AlphaFoldDB" id="A0AA42CHS8"/>
<evidence type="ECO:0000256" key="12">
    <source>
        <dbReference type="HAMAP-Rule" id="MF_00303"/>
    </source>
</evidence>
<dbReference type="NCBIfam" id="TIGR00115">
    <property type="entry name" value="tig"/>
    <property type="match status" value="1"/>
</dbReference>
<dbReference type="GO" id="GO:0003755">
    <property type="term" value="F:peptidyl-prolyl cis-trans isomerase activity"/>
    <property type="evidence" value="ECO:0007669"/>
    <property type="project" value="UniProtKB-UniRule"/>
</dbReference>
<dbReference type="InterPro" id="IPR005215">
    <property type="entry name" value="Trig_fac"/>
</dbReference>
<dbReference type="GO" id="GO:0005737">
    <property type="term" value="C:cytoplasm"/>
    <property type="evidence" value="ECO:0007669"/>
    <property type="project" value="UniProtKB-SubCell"/>
</dbReference>
<keyword evidence="6 12" id="KW-0697">Rotamase</keyword>
<evidence type="ECO:0000313" key="17">
    <source>
        <dbReference type="Proteomes" id="UP001165679"/>
    </source>
</evidence>
<evidence type="ECO:0000256" key="1">
    <source>
        <dbReference type="ARBA" id="ARBA00000971"/>
    </source>
</evidence>
<dbReference type="InterPro" id="IPR008880">
    <property type="entry name" value="Trigger_fac_C"/>
</dbReference>
<dbReference type="Pfam" id="PF05698">
    <property type="entry name" value="Trigger_C"/>
    <property type="match status" value="1"/>
</dbReference>
<dbReference type="Proteomes" id="UP001165679">
    <property type="component" value="Unassembled WGS sequence"/>
</dbReference>
<sequence length="442" mass="48359">MQVTETLSDGLKRAYTVVVPAADIESRRSKRLAEIGKTVNLPGFRPGKVPLPVVKQRYGTAVTAEVLEESVNDATRQVLSDRGLRAATQPKVDVVSLEEAKDLEFKVEVELLPEIAMPDFAAIELTRLKAEPSAESVDKALSEIAARNRDLVEVAETRPAAKGDVLTVDFVGKVDGVPFQGGTGTEMDVEVGGAGFIPGFTEQLEGLAPGESRTIDVSFPEEYGAKELAGKAATFDITAKKLKQPVVPAVDDELAKKLGFEGMDRVRDLITQQIQREYDQLSRLRLKRQLLDALAATAAFPAPEGMVQAEFNQIWQRIEADKAEGKLDEEDKAKDEDTLKAEYRAIAERRVRLGLLLSEIGRVNGITVAADEMTRAMRAEAGRYPGQEAQVMEFFRKNPQAAETLRGPIFEEKVVDFVLELAKLTDNAVTPEELAREPDAAA</sequence>
<dbReference type="Pfam" id="PF05697">
    <property type="entry name" value="Trigger_N"/>
    <property type="match status" value="1"/>
</dbReference>
<dbReference type="RefSeq" id="WP_264713886.1">
    <property type="nucleotide sequence ID" value="NZ_JAPDNT010000007.1"/>
</dbReference>